<dbReference type="EMBL" id="UYRR01031273">
    <property type="protein sequence ID" value="VDK48398.1"/>
    <property type="molecule type" value="Genomic_DNA"/>
</dbReference>
<gene>
    <name evidence="1" type="ORF">ASIM_LOCUS12898</name>
</gene>
<reference evidence="1 2" key="2">
    <citation type="submission" date="2018-11" db="EMBL/GenBank/DDBJ databases">
        <authorList>
            <consortium name="Pathogen Informatics"/>
        </authorList>
    </citation>
    <scope>NUCLEOTIDE SEQUENCE [LARGE SCALE GENOMIC DNA]</scope>
</reference>
<accession>A0A0M3JYF2</accession>
<dbReference type="AlphaFoldDB" id="A0A0M3JYF2"/>
<dbReference type="WBParaSite" id="ASIM_0001347001-mRNA-1">
    <property type="protein sequence ID" value="ASIM_0001347001-mRNA-1"/>
    <property type="gene ID" value="ASIM_0001347001"/>
</dbReference>
<keyword evidence="2" id="KW-1185">Reference proteome</keyword>
<name>A0A0M3JYF2_ANISI</name>
<reference evidence="3" key="1">
    <citation type="submission" date="2017-02" db="UniProtKB">
        <authorList>
            <consortium name="WormBaseParasite"/>
        </authorList>
    </citation>
    <scope>IDENTIFICATION</scope>
</reference>
<dbReference type="Proteomes" id="UP000267096">
    <property type="component" value="Unassembled WGS sequence"/>
</dbReference>
<protein>
    <submittedName>
        <fullName evidence="3">DUF630 domain-containing protein</fullName>
    </submittedName>
</protein>
<evidence type="ECO:0000313" key="1">
    <source>
        <dbReference type="EMBL" id="VDK48398.1"/>
    </source>
</evidence>
<evidence type="ECO:0000313" key="2">
    <source>
        <dbReference type="Proteomes" id="UP000267096"/>
    </source>
</evidence>
<organism evidence="3">
    <name type="scientific">Anisakis simplex</name>
    <name type="common">Herring worm</name>
    <dbReference type="NCBI Taxonomy" id="6269"/>
    <lineage>
        <taxon>Eukaryota</taxon>
        <taxon>Metazoa</taxon>
        <taxon>Ecdysozoa</taxon>
        <taxon>Nematoda</taxon>
        <taxon>Chromadorea</taxon>
        <taxon>Rhabditida</taxon>
        <taxon>Spirurina</taxon>
        <taxon>Ascaridomorpha</taxon>
        <taxon>Ascaridoidea</taxon>
        <taxon>Anisakidae</taxon>
        <taxon>Anisakis</taxon>
        <taxon>Anisakis simplex complex</taxon>
    </lineage>
</organism>
<evidence type="ECO:0000313" key="3">
    <source>
        <dbReference type="WBParaSite" id="ASIM_0001347001-mRNA-1"/>
    </source>
</evidence>
<proteinExistence type="predicted"/>
<sequence length="82" mass="9040">MWEGCYAFENFGDRCHSFGDGTSTQSNSMLVSASSPRLSSQELPLPVCSNSMHDRRSRCSEALDVINSNEEMLVPPVPDEQA</sequence>